<dbReference type="PANTHER" id="PTHR13723:SF33">
    <property type="entry name" value="A DISINTEGRIN AND METALLOPROTEINASE WITH THROMBOSPONDIN MOTIFS 9"/>
    <property type="match status" value="1"/>
</dbReference>
<accession>A0A8B9J3P4</accession>
<dbReference type="Pfam" id="PF17771">
    <property type="entry name" value="ADAMTS_CR_2"/>
    <property type="match status" value="1"/>
</dbReference>
<feature type="disulfide bond" evidence="17">
    <location>
        <begin position="533"/>
        <end position="544"/>
    </location>
</feature>
<dbReference type="GO" id="GO:0006508">
    <property type="term" value="P:proteolysis"/>
    <property type="evidence" value="ECO:0007669"/>
    <property type="project" value="UniProtKB-KW"/>
</dbReference>
<evidence type="ECO:0000256" key="14">
    <source>
        <dbReference type="ARBA" id="ARBA00023180"/>
    </source>
</evidence>
<dbReference type="InterPro" id="IPR041645">
    <property type="entry name" value="ADAMTS_CR_2"/>
</dbReference>
<keyword evidence="13 17" id="KW-1015">Disulfide bond</keyword>
<evidence type="ECO:0000256" key="10">
    <source>
        <dbReference type="ARBA" id="ARBA00022833"/>
    </source>
</evidence>
<feature type="disulfide bond" evidence="17">
    <location>
        <begin position="505"/>
        <end position="539"/>
    </location>
</feature>
<feature type="disulfide bond" evidence="17">
    <location>
        <begin position="417"/>
        <end position="445"/>
    </location>
</feature>
<keyword evidence="2" id="KW-0964">Secreted</keyword>
<dbReference type="SUPFAM" id="SSF55486">
    <property type="entry name" value="Metalloproteases ('zincins'), catalytic domain"/>
    <property type="match status" value="1"/>
</dbReference>
<dbReference type="CDD" id="cd04273">
    <property type="entry name" value="ZnMc_ADAMTS_like"/>
    <property type="match status" value="1"/>
</dbReference>
<feature type="disulfide bond" evidence="17">
    <location>
        <begin position="582"/>
        <end position="594"/>
    </location>
</feature>
<feature type="disulfide bond" evidence="17">
    <location>
        <begin position="499"/>
        <end position="520"/>
    </location>
</feature>
<dbReference type="InterPro" id="IPR045371">
    <property type="entry name" value="ADAMTS_CR_3"/>
</dbReference>
<dbReference type="FunFam" id="2.20.100.10:FF:000005">
    <property type="entry name" value="ADAM metallopeptidase with thrombospondin type 1 motif 9"/>
    <property type="match status" value="4"/>
</dbReference>
<feature type="binding site" evidence="16">
    <location>
        <position position="260"/>
    </location>
    <ligand>
        <name>Ca(2+)</name>
        <dbReference type="ChEBI" id="CHEBI:29108"/>
        <label>2</label>
    </ligand>
</feature>
<name>A0A8B9J3P4_9PSIT</name>
<evidence type="ECO:0000256" key="1">
    <source>
        <dbReference type="ARBA" id="ARBA00004498"/>
    </source>
</evidence>
<dbReference type="InterPro" id="IPR002870">
    <property type="entry name" value="Peptidase_M12B_N"/>
</dbReference>
<dbReference type="GO" id="GO:0031012">
    <property type="term" value="C:extracellular matrix"/>
    <property type="evidence" value="ECO:0007669"/>
    <property type="project" value="TreeGrafter"/>
</dbReference>
<dbReference type="InterPro" id="IPR024079">
    <property type="entry name" value="MetalloPept_cat_dom_sf"/>
</dbReference>
<feature type="disulfide bond" evidence="17">
    <location>
        <begin position="379"/>
        <end position="461"/>
    </location>
</feature>
<evidence type="ECO:0000256" key="8">
    <source>
        <dbReference type="ARBA" id="ARBA00022737"/>
    </source>
</evidence>
<evidence type="ECO:0000256" key="13">
    <source>
        <dbReference type="ARBA" id="ARBA00023157"/>
    </source>
</evidence>
<dbReference type="InterPro" id="IPR013273">
    <property type="entry name" value="ADAMTS/ADAMTS-like"/>
</dbReference>
<keyword evidence="16" id="KW-0106">Calcium</keyword>
<dbReference type="Gene3D" id="2.60.120.830">
    <property type="match status" value="1"/>
</dbReference>
<evidence type="ECO:0000256" key="18">
    <source>
        <dbReference type="PROSITE-ProRule" id="PRU00276"/>
    </source>
</evidence>
<dbReference type="InterPro" id="IPR036383">
    <property type="entry name" value="TSP1_rpt_sf"/>
</dbReference>
<keyword evidence="5" id="KW-0165">Cleavage on pair of basic residues</keyword>
<dbReference type="Pfam" id="PF05986">
    <property type="entry name" value="ADAMTS_spacer1"/>
    <property type="match status" value="1"/>
</dbReference>
<evidence type="ECO:0000256" key="9">
    <source>
        <dbReference type="ARBA" id="ARBA00022801"/>
    </source>
</evidence>
<dbReference type="FunFam" id="2.20.100.10:FF:000010">
    <property type="entry name" value="ADAM metallopeptidase with thrombospondin type 1 motif 9"/>
    <property type="match status" value="1"/>
</dbReference>
<evidence type="ECO:0000256" key="5">
    <source>
        <dbReference type="ARBA" id="ARBA00022685"/>
    </source>
</evidence>
<sequence length="1482" mass="165753">MEPSPLNWLPGAVGVLASPLRGMWFSSLAAKLLEKLSEYEIVTPTRVNEFGEPFPTDVHFRRQRRSTSAASDAWMAASAASPKAHYRLSAFGQQFLFNLTASSAFIAPLFTVSLLGEPAADQRRLYAEAADADVKHCFYRGHVNARPRHTAVISLCSGMLGTFKADDGDYFVEPLLSLEEQEYEEEHNKPHLVYRHRTPPMNSSWDRQTCDTPGTHSVTAIGDLAPMKENSCSKNSRFGWGRRDSHKRTKRFLSYPRFVEVMVVADSRMVAYHGANLQHYVLTLMSIVASIYKDPSIGNLINIVIVKLVVIHNEQDGPAISYNAQTTLKNFCQWQQSQNHPEGSHLQHDTAVLVTRYGTFPYHKPLCSLLGLAELGTVCDPYRSCSISEDNGLSTAFTIAHELGHVFNMPHDDNHKCKEDGGKNQQHVMAPTLNFYTNPWMWSKCSRKYITEFLDTGYGECLLDEPSSRTYTLPQQLPGLIYDVNKQCELIFGPGSQVCPYMMQCRRLWCINIDGAHKGCRTQHTPWADGTECEPGKHCRFGMCVPKERETPVIDGAWGTWSPFGTCSRTCGGGIKTAIRECNRPEPKNGGKYCVGRRMKFKSCNTEPCSKLKKDFRDEQCADFDGKHFNINGLPTNVRWVPKYSGILMKDRCKLFCRVAGNTAYYQLRDRVIDGTPCGPDTNDICVQGLCRQAGCDHVLNSKARRDKCGVCGGDNSSCKTVAGTFNTVHYGYNVVVRIPAGATNIDVHQHSYSGKPEDDNYLALSNSQGDFILNGDFVVSMFKREIKVGNAVIEYSGSDNTIERINSTDRIEQEITLQVLSVGNLYNPDVRYTFNIPIEDKPQQFYWNAYGPWQPCSKLCQGERKRKPVCTRESDQLTVSDQRCDQIPQPDPITEPCSTECELRWHVARKSECTAQCGLGYRTLEIYCSKYTRLEGKIEKVDDRFCSSQPKPSTREKCTGDCNVGGWRYSAWTECSKSCGGGTRRRRAMCVNTYNDVLDDLKCSQQEKLTVQRCSDFLCPQWKTGDWSECLVTCGKGHKHRQTWCQFGEDRLNDRFCDPETKPESVQTCQQQECASWQVGPWGQCSATCGKGTRMRYVSCRDDQGSVADESACFHLPKPSATEMCTVTPCGQWKALEWSSVSIAVSLVSHLPFYNCLIFKAGNVTMSPFPTVTQCSVTCGQGKATRQVICIDYSDQLVDRSECDPDDLPATEQDCSMSPCHPNSHDYGRPIHPFLYPDHHLKVHPGGSLSRNRAHIPGGNQWRIGPWGACSSTCAGGFQRRVVVCQDENGYTANNCDEKSKPVEQRSCESGPCPQWAYGNWGECTKPCGAGTRTRLVVCQRPNGERFTDLSCEILDKPPDREQCNVQDCPRDAAWSAGPWSSRCLLVLLCGWRSLLQRHFCEGRSSPEPQGWHAVVGAAALKCSLPRAALSAQHRAPVCIRAEPCTRVSAAWDAAGALKTTHLPVLEWPSNKCQPLLHVLL</sequence>
<evidence type="ECO:0000256" key="3">
    <source>
        <dbReference type="ARBA" id="ARBA00022530"/>
    </source>
</evidence>
<feature type="domain" description="Peptidase M12B" evidence="19">
    <location>
        <begin position="257"/>
        <end position="466"/>
    </location>
</feature>
<dbReference type="FunFam" id="3.40.390.10:FF:000001">
    <property type="entry name" value="A disintegrin and metalloproteinase with thrombospondin motifs 1"/>
    <property type="match status" value="1"/>
</dbReference>
<evidence type="ECO:0000256" key="7">
    <source>
        <dbReference type="ARBA" id="ARBA00022729"/>
    </source>
</evidence>
<dbReference type="GO" id="GO:0030198">
    <property type="term" value="P:extracellular matrix organization"/>
    <property type="evidence" value="ECO:0007669"/>
    <property type="project" value="InterPro"/>
</dbReference>
<evidence type="ECO:0000256" key="12">
    <source>
        <dbReference type="ARBA" id="ARBA00023145"/>
    </source>
</evidence>
<keyword evidence="8" id="KW-0677">Repeat</keyword>
<keyword evidence="14" id="KW-0325">Glycoprotein</keyword>
<evidence type="ECO:0000259" key="19">
    <source>
        <dbReference type="PROSITE" id="PS50215"/>
    </source>
</evidence>
<feature type="binding site" evidence="16 18">
    <location>
        <position position="405"/>
    </location>
    <ligand>
        <name>Zn(2+)</name>
        <dbReference type="ChEBI" id="CHEBI:29105"/>
        <note>catalytic</note>
    </ligand>
</feature>
<protein>
    <submittedName>
        <fullName evidence="20">ADAM metallopeptidase with thrombospondin type 1 motif 9</fullName>
    </submittedName>
</protein>
<dbReference type="PANTHER" id="PTHR13723">
    <property type="entry name" value="ADAMTS A DISINTEGRIN AND METALLOPROTEASE WITH THROMBOSPONDIN MOTIFS PROTEASE"/>
    <property type="match status" value="1"/>
</dbReference>
<comment type="subcellular location">
    <subcellularLocation>
        <location evidence="1">Secreted</location>
        <location evidence="1">Extracellular space</location>
        <location evidence="1">Extracellular matrix</location>
    </subcellularLocation>
</comment>
<dbReference type="InterPro" id="IPR010294">
    <property type="entry name" value="ADAMTS_spacer1"/>
</dbReference>
<organism evidence="20 21">
    <name type="scientific">Amazona collaria</name>
    <name type="common">yellow-billed parrot</name>
    <dbReference type="NCBI Taxonomy" id="241587"/>
    <lineage>
        <taxon>Eukaryota</taxon>
        <taxon>Metazoa</taxon>
        <taxon>Chordata</taxon>
        <taxon>Craniata</taxon>
        <taxon>Vertebrata</taxon>
        <taxon>Euteleostomi</taxon>
        <taxon>Archelosauria</taxon>
        <taxon>Archosauria</taxon>
        <taxon>Dinosauria</taxon>
        <taxon>Saurischia</taxon>
        <taxon>Theropoda</taxon>
        <taxon>Coelurosauria</taxon>
        <taxon>Aves</taxon>
        <taxon>Neognathae</taxon>
        <taxon>Neoaves</taxon>
        <taxon>Telluraves</taxon>
        <taxon>Australaves</taxon>
        <taxon>Psittaciformes</taxon>
        <taxon>Psittacidae</taxon>
        <taxon>Amazona</taxon>
    </lineage>
</organism>
<feature type="disulfide bond" evidence="17">
    <location>
        <begin position="488"/>
        <end position="510"/>
    </location>
</feature>
<evidence type="ECO:0000256" key="2">
    <source>
        <dbReference type="ARBA" id="ARBA00022525"/>
    </source>
</evidence>
<feature type="binding site" evidence="16">
    <location>
        <position position="464"/>
    </location>
    <ligand>
        <name>Ca(2+)</name>
        <dbReference type="ChEBI" id="CHEBI:29108"/>
        <label>1</label>
    </ligand>
</feature>
<dbReference type="PROSITE" id="PS50215">
    <property type="entry name" value="ADAM_MEPRO"/>
    <property type="match status" value="1"/>
</dbReference>
<keyword evidence="4" id="KW-0645">Protease</keyword>
<feature type="disulfide bond" evidence="17">
    <location>
        <begin position="332"/>
        <end position="385"/>
    </location>
</feature>
<keyword evidence="6 16" id="KW-0479">Metal-binding</keyword>
<dbReference type="FunFam" id="3.40.1620.60:FF:000005">
    <property type="entry name" value="ADAM metallopeptidase with thrombospondin type 1 motif 9"/>
    <property type="match status" value="1"/>
</dbReference>
<dbReference type="FunFam" id="2.20.100.10:FF:000040">
    <property type="entry name" value="ADAM metallopeptidase with thrombospondin type 1 motif 9"/>
    <property type="match status" value="1"/>
</dbReference>
<dbReference type="Pfam" id="PF01421">
    <property type="entry name" value="Reprolysin"/>
    <property type="match status" value="1"/>
</dbReference>
<keyword evidence="11" id="KW-0482">Metalloprotease</keyword>
<dbReference type="FunFam" id="2.60.120.830:FF:000001">
    <property type="entry name" value="A disintegrin and metalloproteinase with thrombospondin motifs 1"/>
    <property type="match status" value="1"/>
</dbReference>
<evidence type="ECO:0000313" key="20">
    <source>
        <dbReference type="Ensembl" id="ENSACOP00000025604.1"/>
    </source>
</evidence>
<keyword evidence="9" id="KW-0378">Hydrolase</keyword>
<feature type="binding site" evidence="16">
    <location>
        <position position="260"/>
    </location>
    <ligand>
        <name>Ca(2+)</name>
        <dbReference type="ChEBI" id="CHEBI:29108"/>
        <label>1</label>
    </ligand>
</feature>
<feature type="binding site" evidence="16">
    <location>
        <position position="461"/>
    </location>
    <ligand>
        <name>Ca(2+)</name>
        <dbReference type="ChEBI" id="CHEBI:29108"/>
        <label>1</label>
    </ligand>
</feature>
<feature type="binding site" evidence="16">
    <location>
        <position position="464"/>
    </location>
    <ligand>
        <name>Ca(2+)</name>
        <dbReference type="ChEBI" id="CHEBI:29108"/>
        <label>2</label>
    </ligand>
</feature>
<evidence type="ECO:0000256" key="16">
    <source>
        <dbReference type="PIRSR" id="PIRSR613273-2"/>
    </source>
</evidence>
<keyword evidence="10 16" id="KW-0862">Zinc</keyword>
<dbReference type="InterPro" id="IPR000884">
    <property type="entry name" value="TSP1_rpt"/>
</dbReference>
<keyword evidence="3" id="KW-0272">Extracellular matrix</keyword>
<keyword evidence="7" id="KW-0732">Signal</keyword>
<evidence type="ECO:0000256" key="15">
    <source>
        <dbReference type="PIRSR" id="PIRSR613273-1"/>
    </source>
</evidence>
<evidence type="ECO:0000256" key="17">
    <source>
        <dbReference type="PIRSR" id="PIRSR613273-3"/>
    </source>
</evidence>
<dbReference type="FunFam" id="2.20.100.10:FF:000006">
    <property type="entry name" value="A disintegrin and metalloproteinase with thrombospondin motifs 1"/>
    <property type="match status" value="1"/>
</dbReference>
<dbReference type="Gene3D" id="2.20.100.10">
    <property type="entry name" value="Thrombospondin type-1 (TSP1) repeat"/>
    <property type="match status" value="7"/>
</dbReference>
<feature type="disulfide bond" evidence="17">
    <location>
        <begin position="571"/>
        <end position="609"/>
    </location>
</feature>
<dbReference type="Proteomes" id="UP000694522">
    <property type="component" value="Unplaced"/>
</dbReference>
<dbReference type="GO" id="GO:0046872">
    <property type="term" value="F:metal ion binding"/>
    <property type="evidence" value="ECO:0007669"/>
    <property type="project" value="UniProtKB-KW"/>
</dbReference>
<evidence type="ECO:0000313" key="21">
    <source>
        <dbReference type="Proteomes" id="UP000694522"/>
    </source>
</evidence>
<evidence type="ECO:0000256" key="11">
    <source>
        <dbReference type="ARBA" id="ARBA00023049"/>
    </source>
</evidence>
<dbReference type="PRINTS" id="PR01857">
    <property type="entry name" value="ADAMTSFAMILY"/>
</dbReference>
<dbReference type="InterPro" id="IPR001590">
    <property type="entry name" value="Peptidase_M12B"/>
</dbReference>
<feature type="binding site" evidence="16">
    <location>
        <position position="349"/>
    </location>
    <ligand>
        <name>Ca(2+)</name>
        <dbReference type="ChEBI" id="CHEBI:29108"/>
        <label>1</label>
    </ligand>
</feature>
<dbReference type="Ensembl" id="ENSACOT00000026472.1">
    <property type="protein sequence ID" value="ENSACOP00000025604.1"/>
    <property type="gene ID" value="ENSACOG00000017118.1"/>
</dbReference>
<keyword evidence="12" id="KW-0865">Zymogen</keyword>
<dbReference type="PROSITE" id="PS50092">
    <property type="entry name" value="TSP1"/>
    <property type="match status" value="8"/>
</dbReference>
<dbReference type="Gene3D" id="3.40.1620.60">
    <property type="match status" value="2"/>
</dbReference>
<dbReference type="Pfam" id="PF19236">
    <property type="entry name" value="ADAMTS_CR_3"/>
    <property type="match status" value="1"/>
</dbReference>
<feature type="binding site" evidence="16 18">
    <location>
        <position position="401"/>
    </location>
    <ligand>
        <name>Zn(2+)</name>
        <dbReference type="ChEBI" id="CHEBI:29105"/>
        <note>catalytic</note>
    </ligand>
</feature>
<reference evidence="20" key="2">
    <citation type="submission" date="2025-09" db="UniProtKB">
        <authorList>
            <consortium name="Ensembl"/>
        </authorList>
    </citation>
    <scope>IDENTIFICATION</scope>
</reference>
<dbReference type="GO" id="GO:0004222">
    <property type="term" value="F:metalloendopeptidase activity"/>
    <property type="evidence" value="ECO:0007669"/>
    <property type="project" value="InterPro"/>
</dbReference>
<dbReference type="SMART" id="SM00209">
    <property type="entry name" value="TSP1"/>
    <property type="match status" value="9"/>
</dbReference>
<feature type="binding site" description="in inhibited form" evidence="16">
    <location>
        <position position="210"/>
    </location>
    <ligand>
        <name>Zn(2+)</name>
        <dbReference type="ChEBI" id="CHEBI:29105"/>
        <note>catalytic</note>
    </ligand>
</feature>
<feature type="active site" evidence="15 18">
    <location>
        <position position="402"/>
    </location>
</feature>
<dbReference type="InterPro" id="IPR050439">
    <property type="entry name" value="ADAMTS_ADAMTS-like"/>
</dbReference>
<feature type="disulfide bond" evidence="17">
    <location>
        <begin position="567"/>
        <end position="604"/>
    </location>
</feature>
<dbReference type="SUPFAM" id="SSF82895">
    <property type="entry name" value="TSP-1 type 1 repeat"/>
    <property type="match status" value="8"/>
</dbReference>
<feature type="binding site" evidence="16 18">
    <location>
        <position position="411"/>
    </location>
    <ligand>
        <name>Zn(2+)</name>
        <dbReference type="ChEBI" id="CHEBI:29105"/>
        <note>catalytic</note>
    </ligand>
</feature>
<keyword evidence="21" id="KW-1185">Reference proteome</keyword>
<reference evidence="20" key="1">
    <citation type="submission" date="2025-08" db="UniProtKB">
        <authorList>
            <consortium name="Ensembl"/>
        </authorList>
    </citation>
    <scope>IDENTIFICATION</scope>
</reference>
<proteinExistence type="predicted"/>
<dbReference type="Gene3D" id="3.40.390.10">
    <property type="entry name" value="Collagenase (Catalytic Domain)"/>
    <property type="match status" value="1"/>
</dbReference>
<dbReference type="Pfam" id="PF19030">
    <property type="entry name" value="TSP1_ADAMTS"/>
    <property type="match status" value="7"/>
</dbReference>
<comment type="caution">
    <text evidence="18">Lacks conserved residue(s) required for the propagation of feature annotation.</text>
</comment>
<comment type="cofactor">
    <cofactor evidence="16">
        <name>Zn(2+)</name>
        <dbReference type="ChEBI" id="CHEBI:29105"/>
    </cofactor>
    <text evidence="16">Binds 1 zinc ion per subunit.</text>
</comment>
<evidence type="ECO:0000256" key="4">
    <source>
        <dbReference type="ARBA" id="ARBA00022670"/>
    </source>
</evidence>
<dbReference type="Pfam" id="PF00090">
    <property type="entry name" value="TSP_1"/>
    <property type="match status" value="1"/>
</dbReference>
<evidence type="ECO:0000256" key="6">
    <source>
        <dbReference type="ARBA" id="ARBA00022723"/>
    </source>
</evidence>
<dbReference type="Pfam" id="PF01562">
    <property type="entry name" value="Pep_M12B_propep"/>
    <property type="match status" value="1"/>
</dbReference>